<evidence type="ECO:0000313" key="3">
    <source>
        <dbReference type="Proteomes" id="UP001209878"/>
    </source>
</evidence>
<comment type="caution">
    <text evidence="2">The sequence shown here is derived from an EMBL/GenBank/DDBJ whole genome shotgun (WGS) entry which is preliminary data.</text>
</comment>
<name>A0AAD9K807_RIDPI</name>
<keyword evidence="1" id="KW-0472">Membrane</keyword>
<protein>
    <submittedName>
        <fullName evidence="2">Uncharacterized protein</fullName>
    </submittedName>
</protein>
<dbReference type="EMBL" id="JAODUO010001333">
    <property type="protein sequence ID" value="KAK2166191.1"/>
    <property type="molecule type" value="Genomic_DNA"/>
</dbReference>
<organism evidence="2 3">
    <name type="scientific">Ridgeia piscesae</name>
    <name type="common">Tubeworm</name>
    <dbReference type="NCBI Taxonomy" id="27915"/>
    <lineage>
        <taxon>Eukaryota</taxon>
        <taxon>Metazoa</taxon>
        <taxon>Spiralia</taxon>
        <taxon>Lophotrochozoa</taxon>
        <taxon>Annelida</taxon>
        <taxon>Polychaeta</taxon>
        <taxon>Sedentaria</taxon>
        <taxon>Canalipalpata</taxon>
        <taxon>Sabellida</taxon>
        <taxon>Siboglinidae</taxon>
        <taxon>Ridgeia</taxon>
    </lineage>
</organism>
<keyword evidence="3" id="KW-1185">Reference proteome</keyword>
<evidence type="ECO:0000313" key="2">
    <source>
        <dbReference type="EMBL" id="KAK2166191.1"/>
    </source>
</evidence>
<keyword evidence="1" id="KW-1133">Transmembrane helix</keyword>
<gene>
    <name evidence="2" type="ORF">NP493_1334g00005</name>
</gene>
<proteinExistence type="predicted"/>
<dbReference type="Proteomes" id="UP001209878">
    <property type="component" value="Unassembled WGS sequence"/>
</dbReference>
<feature type="transmembrane region" description="Helical" evidence="1">
    <location>
        <begin position="64"/>
        <end position="87"/>
    </location>
</feature>
<evidence type="ECO:0000256" key="1">
    <source>
        <dbReference type="SAM" id="Phobius"/>
    </source>
</evidence>
<reference evidence="2" key="1">
    <citation type="journal article" date="2023" name="Mol. Biol. Evol.">
        <title>Third-Generation Sequencing Reveals the Adaptive Role of the Epigenome in Three Deep-Sea Polychaetes.</title>
        <authorList>
            <person name="Perez M."/>
            <person name="Aroh O."/>
            <person name="Sun Y."/>
            <person name="Lan Y."/>
            <person name="Juniper S.K."/>
            <person name="Young C.R."/>
            <person name="Angers B."/>
            <person name="Qian P.Y."/>
        </authorList>
    </citation>
    <scope>NUCLEOTIDE SEQUENCE</scope>
    <source>
        <strain evidence="2">R07B-5</strain>
    </source>
</reference>
<accession>A0AAD9K807</accession>
<keyword evidence="1" id="KW-0812">Transmembrane</keyword>
<sequence>MSRYILKKKKNIKQLITLFRFVSLLSNRVLKTLLTWSIFWRDLSESPDNTDSNFPPVASDEMKVFVLVIAPLIIHWSSYFTLVSFAVETSHFRLKTLKSSVPFAMAFSLHTS</sequence>
<feature type="transmembrane region" description="Helical" evidence="1">
    <location>
        <begin position="21"/>
        <end position="39"/>
    </location>
</feature>
<dbReference type="AlphaFoldDB" id="A0AAD9K807"/>